<sequence length="91" mass="9335">MALGTTLRASLLLLGLLTEGLAQLAIPASVPRGFWALPENLTVVEGASVELRCGVSTPGSAVQWAKDGLAAPGPRPQDPRLPEVPPGRGPC</sequence>
<evidence type="ECO:0000259" key="3">
    <source>
        <dbReference type="PROSITE" id="PS50835"/>
    </source>
</evidence>
<proteinExistence type="predicted"/>
<dbReference type="InterPro" id="IPR036179">
    <property type="entry name" value="Ig-like_dom_sf"/>
</dbReference>
<dbReference type="Gene3D" id="2.60.40.10">
    <property type="entry name" value="Immunoglobulins"/>
    <property type="match status" value="1"/>
</dbReference>
<gene>
    <name evidence="4" type="primary">NPHS1</name>
</gene>
<dbReference type="InterPro" id="IPR013783">
    <property type="entry name" value="Ig-like_fold"/>
</dbReference>
<dbReference type="OrthoDB" id="10028801at2759"/>
<keyword evidence="2" id="KW-0732">Signal</keyword>
<dbReference type="PROSITE" id="PS50835">
    <property type="entry name" value="IG_LIKE"/>
    <property type="match status" value="1"/>
</dbReference>
<evidence type="ECO:0000256" key="2">
    <source>
        <dbReference type="SAM" id="SignalP"/>
    </source>
</evidence>
<feature type="compositionally biased region" description="Pro residues" evidence="1">
    <location>
        <begin position="82"/>
        <end position="91"/>
    </location>
</feature>
<feature type="chain" id="PRO_5008539513" evidence="2">
    <location>
        <begin position="23"/>
        <end position="91"/>
    </location>
</feature>
<organism evidence="4">
    <name type="scientific">Homo sapiens</name>
    <name type="common">Human</name>
    <dbReference type="NCBI Taxonomy" id="9606"/>
    <lineage>
        <taxon>Eukaryota</taxon>
        <taxon>Metazoa</taxon>
        <taxon>Chordata</taxon>
        <taxon>Craniata</taxon>
        <taxon>Vertebrata</taxon>
        <taxon>Euteleostomi</taxon>
        <taxon>Mammalia</taxon>
        <taxon>Eutheria</taxon>
        <taxon>Euarchontoglires</taxon>
        <taxon>Primates</taxon>
        <taxon>Haplorrhini</taxon>
        <taxon>Catarrhini</taxon>
        <taxon>Hominidae</taxon>
        <taxon>Homo</taxon>
    </lineage>
</organism>
<feature type="domain" description="Ig-like" evidence="3">
    <location>
        <begin position="27"/>
        <end position="68"/>
    </location>
</feature>
<dbReference type="SUPFAM" id="SSF48726">
    <property type="entry name" value="Immunoglobulin"/>
    <property type="match status" value="1"/>
</dbReference>
<feature type="region of interest" description="Disordered" evidence="1">
    <location>
        <begin position="66"/>
        <end position="91"/>
    </location>
</feature>
<name>A0A1B2JLU5_HUMAN</name>
<evidence type="ECO:0000256" key="1">
    <source>
        <dbReference type="SAM" id="MobiDB-lite"/>
    </source>
</evidence>
<dbReference type="PeptideAtlas" id="A0A1B2JLU5"/>
<accession>A0A1B2JLU5</accession>
<reference evidence="4" key="1">
    <citation type="submission" date="2016-03" db="EMBL/GenBank/DDBJ databases">
        <title>Detection of a Novel Small Duplication in NPHS1 Gene in an Iranian Family with Autosomal Recessive Congenital Nephrotic Syndrome.</title>
        <authorList>
            <person name="Ghaffari S.R."/>
            <person name="Rafati M."/>
            <person name="Mohamadhashem F."/>
            <person name="Amiri H."/>
            <person name="Darunkolaee A."/>
            <person name="Barati Z."/>
        </authorList>
    </citation>
    <scope>NUCLEOTIDE SEQUENCE</scope>
</reference>
<dbReference type="AlphaFoldDB" id="A0A1B2JLU5"/>
<dbReference type="InterPro" id="IPR007110">
    <property type="entry name" value="Ig-like_dom"/>
</dbReference>
<protein>
    <submittedName>
        <fullName evidence="4">Truncated NPHS1</fullName>
    </submittedName>
</protein>
<evidence type="ECO:0000313" key="4">
    <source>
        <dbReference type="EMBL" id="ANZ79618.1"/>
    </source>
</evidence>
<dbReference type="EMBL" id="KU951143">
    <property type="protein sequence ID" value="ANZ79618.1"/>
    <property type="molecule type" value="Genomic_DNA"/>
</dbReference>
<feature type="signal peptide" evidence="2">
    <location>
        <begin position="1"/>
        <end position="22"/>
    </location>
</feature>
<dbReference type="ChiTaRS" id="NPHS1">
    <property type="organism name" value="human"/>
</dbReference>